<comment type="caution">
    <text evidence="1">The sequence shown here is derived from an EMBL/GenBank/DDBJ whole genome shotgun (WGS) entry which is preliminary data.</text>
</comment>
<evidence type="ECO:0000313" key="1">
    <source>
        <dbReference type="EMBL" id="KAJ8958891.1"/>
    </source>
</evidence>
<accession>A0AAV8Z5V6</accession>
<dbReference type="AlphaFoldDB" id="A0AAV8Z5V6"/>
<proteinExistence type="predicted"/>
<dbReference type="Proteomes" id="UP001162162">
    <property type="component" value="Unassembled WGS sequence"/>
</dbReference>
<dbReference type="EMBL" id="JAPWTK010000015">
    <property type="protein sequence ID" value="KAJ8958891.1"/>
    <property type="molecule type" value="Genomic_DNA"/>
</dbReference>
<organism evidence="1 2">
    <name type="scientific">Aromia moschata</name>
    <dbReference type="NCBI Taxonomy" id="1265417"/>
    <lineage>
        <taxon>Eukaryota</taxon>
        <taxon>Metazoa</taxon>
        <taxon>Ecdysozoa</taxon>
        <taxon>Arthropoda</taxon>
        <taxon>Hexapoda</taxon>
        <taxon>Insecta</taxon>
        <taxon>Pterygota</taxon>
        <taxon>Neoptera</taxon>
        <taxon>Endopterygota</taxon>
        <taxon>Coleoptera</taxon>
        <taxon>Polyphaga</taxon>
        <taxon>Cucujiformia</taxon>
        <taxon>Chrysomeloidea</taxon>
        <taxon>Cerambycidae</taxon>
        <taxon>Cerambycinae</taxon>
        <taxon>Callichromatini</taxon>
        <taxon>Aromia</taxon>
    </lineage>
</organism>
<keyword evidence="2" id="KW-1185">Reference proteome</keyword>
<sequence length="69" mass="7857">MLSVQMEQGCTGMNVYPAHKFINGLNGLKRDVKRQKTIRAPSTSKTDEKIEKIGKLIREERRLCIRGLA</sequence>
<gene>
    <name evidence="1" type="ORF">NQ318_019659</name>
</gene>
<protein>
    <submittedName>
        <fullName evidence="1">Uncharacterized protein</fullName>
    </submittedName>
</protein>
<reference evidence="1" key="1">
    <citation type="journal article" date="2023" name="Insect Mol. Biol.">
        <title>Genome sequencing provides insights into the evolution of gene families encoding plant cell wall-degrading enzymes in longhorned beetles.</title>
        <authorList>
            <person name="Shin N.R."/>
            <person name="Okamura Y."/>
            <person name="Kirsch R."/>
            <person name="Pauchet Y."/>
        </authorList>
    </citation>
    <scope>NUCLEOTIDE SEQUENCE</scope>
    <source>
        <strain evidence="1">AMC_N1</strain>
    </source>
</reference>
<name>A0AAV8Z5V6_9CUCU</name>
<evidence type="ECO:0000313" key="2">
    <source>
        <dbReference type="Proteomes" id="UP001162162"/>
    </source>
</evidence>